<feature type="transmembrane region" description="Helical" evidence="6">
    <location>
        <begin position="310"/>
        <end position="335"/>
    </location>
</feature>
<feature type="transmembrane region" description="Helical" evidence="6">
    <location>
        <begin position="361"/>
        <end position="386"/>
    </location>
</feature>
<feature type="transmembrane region" description="Helical" evidence="6">
    <location>
        <begin position="407"/>
        <end position="430"/>
    </location>
</feature>
<evidence type="ECO:0000313" key="9">
    <source>
        <dbReference type="EMBL" id="MEN7548605.1"/>
    </source>
</evidence>
<feature type="domain" description="ABC3 transporter permease C-terminal" evidence="7">
    <location>
        <begin position="665"/>
        <end position="772"/>
    </location>
</feature>
<feature type="transmembrane region" description="Helical" evidence="6">
    <location>
        <begin position="745"/>
        <end position="765"/>
    </location>
</feature>
<evidence type="ECO:0000256" key="3">
    <source>
        <dbReference type="ARBA" id="ARBA00022692"/>
    </source>
</evidence>
<dbReference type="InterPro" id="IPR050250">
    <property type="entry name" value="Macrolide_Exporter_MacB"/>
</dbReference>
<evidence type="ECO:0000256" key="5">
    <source>
        <dbReference type="ARBA" id="ARBA00023136"/>
    </source>
</evidence>
<keyword evidence="5 6" id="KW-0472">Membrane</keyword>
<sequence>MVNILSLSLGVSFFTLLFVIIRFELTFDRFHSHADRIYRLTEQIDKNGVGEHSASVPYPMAPLLQQNYPDFVENVVRLFNFQLPYHRIKVNNKIYNEAGFYLADPSFFDVFDFGLQQGDPHTVFYKPNTVVITPRIAKKYFGEENPIGKTIYYSRDVPLEVTGVFEKNRFHSHISFDLIAPFAVIDSIEPYYKKSLNQMVWNPCWTYVLLKEGVAPEDVESTFPDLIESRFPSEISDQLSLFLQPLEEIHLNSKLDFELGPNSDYRYIAIFSIIAALILLVATINFVNLSTSRSVLRAREIGIRKAIGAFYIELIVQFVIEALIISLIAVFLGLIQLELIVPVVEYITNGQVLSTDFDRQLIFVCAFSSGILVGLLSLLYPAYYLSNFIPAEVIKGAPSLGAVQRRFRSGLVVLQFVITISLIISTLVSLEQLWFLQKSDLGFNKEEVLVVPMPHHENRVRYEAFKEQLIQSELIEGVCAMEDVLGSKHQTHPFYRKGQEKSVIFLPSLLVCGGSFLQVFDIKLLAGRYFDKANGDSIRAVIINEEMVKYMGWESPQKALGQALYSYGGKEKVIGVVENFNFESLHNKVEPFLLDMPNSRRSRNYYLKYAAIKLNKTNAVAAKAEVKKVWRKINPNEPFESFFLHEQLNQLYEKEQRLGKTSMYFACIAMLIACIGMFGMASFMVDQRRKEIAIRKALGTTDMEVVLLLASDFFRYVLMALLIAWPLSYLMMNSWLNTFPYHIQIGWSAFVVSGAVIFIITLLTISYHTLKAALRQPVPSLQAN</sequence>
<dbReference type="InterPro" id="IPR025857">
    <property type="entry name" value="MacB_PCD"/>
</dbReference>
<name>A0AAW9S064_9BACT</name>
<reference evidence="9 10" key="1">
    <citation type="submission" date="2024-04" db="EMBL/GenBank/DDBJ databases">
        <title>Novel genus in family Flammeovirgaceae.</title>
        <authorList>
            <person name="Nguyen T.H."/>
            <person name="Vuong T.Q."/>
            <person name="Le H."/>
            <person name="Kim S.-G."/>
        </authorList>
    </citation>
    <scope>NUCLEOTIDE SEQUENCE [LARGE SCALE GENOMIC DNA]</scope>
    <source>
        <strain evidence="9 10">JCM 23209</strain>
    </source>
</reference>
<dbReference type="Pfam" id="PF12704">
    <property type="entry name" value="MacB_PCD"/>
    <property type="match status" value="1"/>
</dbReference>
<feature type="transmembrane region" description="Helical" evidence="6">
    <location>
        <begin position="267"/>
        <end position="289"/>
    </location>
</feature>
<protein>
    <submittedName>
        <fullName evidence="9">ABC transporter permease</fullName>
    </submittedName>
</protein>
<evidence type="ECO:0000256" key="4">
    <source>
        <dbReference type="ARBA" id="ARBA00022989"/>
    </source>
</evidence>
<dbReference type="EMBL" id="JBDKWZ010000006">
    <property type="protein sequence ID" value="MEN7548605.1"/>
    <property type="molecule type" value="Genomic_DNA"/>
</dbReference>
<feature type="transmembrane region" description="Helical" evidence="6">
    <location>
        <begin position="705"/>
        <end position="725"/>
    </location>
</feature>
<gene>
    <name evidence="9" type="ORF">AAG747_11835</name>
</gene>
<dbReference type="RefSeq" id="WP_346821384.1">
    <property type="nucleotide sequence ID" value="NZ_JBDKWZ010000006.1"/>
</dbReference>
<keyword evidence="3 6" id="KW-0812">Transmembrane</keyword>
<comment type="caution">
    <text evidence="9">The sequence shown here is derived from an EMBL/GenBank/DDBJ whole genome shotgun (WGS) entry which is preliminary data.</text>
</comment>
<dbReference type="PANTHER" id="PTHR30572:SF18">
    <property type="entry name" value="ABC-TYPE MACROLIDE FAMILY EXPORT SYSTEM PERMEASE COMPONENT 2"/>
    <property type="match status" value="1"/>
</dbReference>
<evidence type="ECO:0000313" key="10">
    <source>
        <dbReference type="Proteomes" id="UP001403385"/>
    </source>
</evidence>
<evidence type="ECO:0000256" key="2">
    <source>
        <dbReference type="ARBA" id="ARBA00022475"/>
    </source>
</evidence>
<keyword evidence="4 6" id="KW-1133">Transmembrane helix</keyword>
<feature type="domain" description="MacB-like periplasmic core" evidence="8">
    <location>
        <begin position="2"/>
        <end position="221"/>
    </location>
</feature>
<evidence type="ECO:0000259" key="7">
    <source>
        <dbReference type="Pfam" id="PF02687"/>
    </source>
</evidence>
<feature type="transmembrane region" description="Helical" evidence="6">
    <location>
        <begin position="663"/>
        <end position="685"/>
    </location>
</feature>
<organism evidence="9 10">
    <name type="scientific">Rapidithrix thailandica</name>
    <dbReference type="NCBI Taxonomy" id="413964"/>
    <lineage>
        <taxon>Bacteria</taxon>
        <taxon>Pseudomonadati</taxon>
        <taxon>Bacteroidota</taxon>
        <taxon>Cytophagia</taxon>
        <taxon>Cytophagales</taxon>
        <taxon>Flammeovirgaceae</taxon>
        <taxon>Rapidithrix</taxon>
    </lineage>
</organism>
<dbReference type="Pfam" id="PF02687">
    <property type="entry name" value="FtsX"/>
    <property type="match status" value="2"/>
</dbReference>
<evidence type="ECO:0000256" key="1">
    <source>
        <dbReference type="ARBA" id="ARBA00004651"/>
    </source>
</evidence>
<accession>A0AAW9S064</accession>
<keyword evidence="2" id="KW-1003">Cell membrane</keyword>
<evidence type="ECO:0000259" key="8">
    <source>
        <dbReference type="Pfam" id="PF12704"/>
    </source>
</evidence>
<keyword evidence="10" id="KW-1185">Reference proteome</keyword>
<dbReference type="Proteomes" id="UP001403385">
    <property type="component" value="Unassembled WGS sequence"/>
</dbReference>
<dbReference type="PANTHER" id="PTHR30572">
    <property type="entry name" value="MEMBRANE COMPONENT OF TRANSPORTER-RELATED"/>
    <property type="match status" value="1"/>
</dbReference>
<dbReference type="GO" id="GO:0022857">
    <property type="term" value="F:transmembrane transporter activity"/>
    <property type="evidence" value="ECO:0007669"/>
    <property type="project" value="TreeGrafter"/>
</dbReference>
<proteinExistence type="predicted"/>
<dbReference type="InterPro" id="IPR003838">
    <property type="entry name" value="ABC3_permease_C"/>
</dbReference>
<feature type="domain" description="ABC3 transporter permease C-terminal" evidence="7">
    <location>
        <begin position="273"/>
        <end position="387"/>
    </location>
</feature>
<comment type="subcellular location">
    <subcellularLocation>
        <location evidence="1">Cell membrane</location>
        <topology evidence="1">Multi-pass membrane protein</topology>
    </subcellularLocation>
</comment>
<evidence type="ECO:0000256" key="6">
    <source>
        <dbReference type="SAM" id="Phobius"/>
    </source>
</evidence>
<dbReference type="GO" id="GO:0005886">
    <property type="term" value="C:plasma membrane"/>
    <property type="evidence" value="ECO:0007669"/>
    <property type="project" value="UniProtKB-SubCell"/>
</dbReference>
<dbReference type="AlphaFoldDB" id="A0AAW9S064"/>